<feature type="compositionally biased region" description="Low complexity" evidence="1">
    <location>
        <begin position="270"/>
        <end position="283"/>
    </location>
</feature>
<evidence type="ECO:0000313" key="2">
    <source>
        <dbReference type="EMBL" id="KAK0735794.1"/>
    </source>
</evidence>
<feature type="region of interest" description="Disordered" evidence="1">
    <location>
        <begin position="336"/>
        <end position="363"/>
    </location>
</feature>
<feature type="region of interest" description="Disordered" evidence="1">
    <location>
        <begin position="270"/>
        <end position="303"/>
    </location>
</feature>
<organism evidence="2 3">
    <name type="scientific">Apiosordaria backusii</name>
    <dbReference type="NCBI Taxonomy" id="314023"/>
    <lineage>
        <taxon>Eukaryota</taxon>
        <taxon>Fungi</taxon>
        <taxon>Dikarya</taxon>
        <taxon>Ascomycota</taxon>
        <taxon>Pezizomycotina</taxon>
        <taxon>Sordariomycetes</taxon>
        <taxon>Sordariomycetidae</taxon>
        <taxon>Sordariales</taxon>
        <taxon>Lasiosphaeriaceae</taxon>
        <taxon>Apiosordaria</taxon>
    </lineage>
</organism>
<feature type="compositionally biased region" description="Basic and acidic residues" evidence="1">
    <location>
        <begin position="336"/>
        <end position="348"/>
    </location>
</feature>
<dbReference type="AlphaFoldDB" id="A0AA40BKA5"/>
<evidence type="ECO:0000313" key="3">
    <source>
        <dbReference type="Proteomes" id="UP001172159"/>
    </source>
</evidence>
<comment type="caution">
    <text evidence="2">The sequence shown here is derived from an EMBL/GenBank/DDBJ whole genome shotgun (WGS) entry which is preliminary data.</text>
</comment>
<name>A0AA40BKA5_9PEZI</name>
<dbReference type="Proteomes" id="UP001172159">
    <property type="component" value="Unassembled WGS sequence"/>
</dbReference>
<accession>A0AA40BKA5</accession>
<keyword evidence="3" id="KW-1185">Reference proteome</keyword>
<feature type="region of interest" description="Disordered" evidence="1">
    <location>
        <begin position="206"/>
        <end position="231"/>
    </location>
</feature>
<reference evidence="2" key="1">
    <citation type="submission" date="2023-06" db="EMBL/GenBank/DDBJ databases">
        <title>Genome-scale phylogeny and comparative genomics of the fungal order Sordariales.</title>
        <authorList>
            <consortium name="Lawrence Berkeley National Laboratory"/>
            <person name="Hensen N."/>
            <person name="Bonometti L."/>
            <person name="Westerberg I."/>
            <person name="Brannstrom I.O."/>
            <person name="Guillou S."/>
            <person name="Cros-Aarteil S."/>
            <person name="Calhoun S."/>
            <person name="Haridas S."/>
            <person name="Kuo A."/>
            <person name="Mondo S."/>
            <person name="Pangilinan J."/>
            <person name="Riley R."/>
            <person name="Labutti K."/>
            <person name="Andreopoulos B."/>
            <person name="Lipzen A."/>
            <person name="Chen C."/>
            <person name="Yanf M."/>
            <person name="Daum C."/>
            <person name="Ng V."/>
            <person name="Clum A."/>
            <person name="Steindorff A."/>
            <person name="Ohm R."/>
            <person name="Martin F."/>
            <person name="Silar P."/>
            <person name="Natvig D."/>
            <person name="Lalanne C."/>
            <person name="Gautier V."/>
            <person name="Ament-Velasquez S.L."/>
            <person name="Kruys A."/>
            <person name="Hutchinson M.I."/>
            <person name="Powell A.J."/>
            <person name="Barry K."/>
            <person name="Miller A.N."/>
            <person name="Grigoriev I.V."/>
            <person name="Debuchy R."/>
            <person name="Gladieux P."/>
            <person name="Thoren M.H."/>
            <person name="Johannesson H."/>
        </authorList>
    </citation>
    <scope>NUCLEOTIDE SEQUENCE</scope>
    <source>
        <strain evidence="2">CBS 540.89</strain>
    </source>
</reference>
<dbReference type="EMBL" id="JAUKTV010000007">
    <property type="protein sequence ID" value="KAK0735794.1"/>
    <property type="molecule type" value="Genomic_DNA"/>
</dbReference>
<feature type="compositionally biased region" description="Low complexity" evidence="1">
    <location>
        <begin position="65"/>
        <end position="74"/>
    </location>
</feature>
<sequence length="363" mass="40586">MTPKRLQILQPLTSKQWPLSTVAYRHFASSSDIKTNHKPQPPKPSLYQLLFPKDPTPKPSKASHSTTSTSNTSNDDLEPPRISLQDDQELSEWMKQLHSHTSSKTDTGHKEADIPTVLILSAPRDLLESDFYRVAPQGQHVQGWTSGPDKVIQSRSQTTLTPQELYYLFFPSRPSATYYLSILKHQHSLARTTLLSLLSSPHPFPPLPSPFHTPSSPPLPKDNLRPPPPPHLPHLLLQPHPPQIPPANLQTLPFIPAFIPAPLFPLLPYPNNNTNTTNNNNPRKLPPAKFHPPPPPQRQNPHQAPRQFYFIRRANLPRGAPLGFAESRSAKEIQCRPAHPAEEHDELCKTAGELPTTAPTRGG</sequence>
<feature type="region of interest" description="Disordered" evidence="1">
    <location>
        <begin position="30"/>
        <end position="81"/>
    </location>
</feature>
<protein>
    <submittedName>
        <fullName evidence="2">Uncharacterized protein</fullName>
    </submittedName>
</protein>
<proteinExistence type="predicted"/>
<evidence type="ECO:0000256" key="1">
    <source>
        <dbReference type="SAM" id="MobiDB-lite"/>
    </source>
</evidence>
<feature type="compositionally biased region" description="Pro residues" evidence="1">
    <location>
        <begin position="289"/>
        <end position="298"/>
    </location>
</feature>
<gene>
    <name evidence="2" type="ORF">B0T21DRAFT_192185</name>
</gene>